<evidence type="ECO:0000313" key="2">
    <source>
        <dbReference type="EMBL" id="KFI61014.1"/>
    </source>
</evidence>
<organism evidence="2 3">
    <name type="scientific">Bifidobacterium cuniculi</name>
    <dbReference type="NCBI Taxonomy" id="1688"/>
    <lineage>
        <taxon>Bacteria</taxon>
        <taxon>Bacillati</taxon>
        <taxon>Actinomycetota</taxon>
        <taxon>Actinomycetes</taxon>
        <taxon>Bifidobacteriales</taxon>
        <taxon>Bifidobacteriaceae</taxon>
        <taxon>Bifidobacterium</taxon>
    </lineage>
</organism>
<feature type="transmembrane region" description="Helical" evidence="1">
    <location>
        <begin position="167"/>
        <end position="190"/>
    </location>
</feature>
<dbReference type="EMBL" id="JGYV01000017">
    <property type="protein sequence ID" value="KFI61014.1"/>
    <property type="molecule type" value="Genomic_DNA"/>
</dbReference>
<keyword evidence="1" id="KW-1133">Transmembrane helix</keyword>
<dbReference type="STRING" id="1688.BCUN_0991"/>
<keyword evidence="3" id="KW-1185">Reference proteome</keyword>
<feature type="transmembrane region" description="Helical" evidence="1">
    <location>
        <begin position="65"/>
        <end position="81"/>
    </location>
</feature>
<dbReference type="Proteomes" id="UP000029067">
    <property type="component" value="Unassembled WGS sequence"/>
</dbReference>
<accession>A0A087AQG4</accession>
<sequence length="224" mass="25154">MSNGKNKVERIDAWLVRHKLKDPFLPMGQYISYLVIIACLFCTFIGLLMHAYALISHSDSVEGKAVSTVSIAFAIAVFFMIRQVKCDSYNLMMRFVTAGAAVWYCVTSGIVLVYVSLASPEGRDRQSLGLIAVYCFVQGCFAAWMFAKLWRAKGNESVQRYTGKWKFYQYLMLFFGAVSYLADICFHVALPKALVESFVALMCLTQAQDLYSMGAIPRSAAEDR</sequence>
<keyword evidence="1" id="KW-0472">Membrane</keyword>
<protein>
    <submittedName>
        <fullName evidence="2">Uncharacterized protein</fullName>
    </submittedName>
</protein>
<comment type="caution">
    <text evidence="2">The sequence shown here is derived from an EMBL/GenBank/DDBJ whole genome shotgun (WGS) entry which is preliminary data.</text>
</comment>
<gene>
    <name evidence="2" type="ORF">BCUN_0991</name>
</gene>
<keyword evidence="1" id="KW-0812">Transmembrane</keyword>
<feature type="transmembrane region" description="Helical" evidence="1">
    <location>
        <begin position="93"/>
        <end position="115"/>
    </location>
</feature>
<feature type="transmembrane region" description="Helical" evidence="1">
    <location>
        <begin position="127"/>
        <end position="147"/>
    </location>
</feature>
<dbReference type="RefSeq" id="WP_033518309.1">
    <property type="nucleotide sequence ID" value="NZ_JGYV01000017.1"/>
</dbReference>
<reference evidence="2 3" key="1">
    <citation type="submission" date="2014-03" db="EMBL/GenBank/DDBJ databases">
        <title>Genomics of Bifidobacteria.</title>
        <authorList>
            <person name="Ventura M."/>
            <person name="Milani C."/>
            <person name="Lugli G.A."/>
        </authorList>
    </citation>
    <scope>NUCLEOTIDE SEQUENCE [LARGE SCALE GENOMIC DNA]</scope>
    <source>
        <strain evidence="2 3">LMG 10738</strain>
    </source>
</reference>
<dbReference type="AlphaFoldDB" id="A0A087AQG4"/>
<name>A0A087AQG4_9BIFI</name>
<evidence type="ECO:0000313" key="3">
    <source>
        <dbReference type="Proteomes" id="UP000029067"/>
    </source>
</evidence>
<feature type="transmembrane region" description="Helical" evidence="1">
    <location>
        <begin position="30"/>
        <end position="53"/>
    </location>
</feature>
<proteinExistence type="predicted"/>
<evidence type="ECO:0000256" key="1">
    <source>
        <dbReference type="SAM" id="Phobius"/>
    </source>
</evidence>